<name>A0A1U7UGT1_CARSF</name>
<evidence type="ECO:0000259" key="5">
    <source>
        <dbReference type="PROSITE" id="PS51316"/>
    </source>
</evidence>
<sequence length="253" mass="28759">MNSTAVSVISLARQRAKANFTGNKKELNSGLVNTKQQLRDLKQKLLISEATAYALANQLQQYKCEEYKDLLESVLGEELQFQEGEPVQKPRQAEELRDYRFLIKAQAKELTQLRDKLHDGRDASVSLFEHLKLLLSRGDPDDYQRKNLQEPLTEGLRLAKCLICKLRPETEDDEEVEDTPSWLSTVLQETEEKEDHQDSLEECSSTCSICHDLSDSGHQHSKSPSKKQEVDSSVDVNSEPSHYQGEEALNVLT</sequence>
<gene>
    <name evidence="7" type="primary">LOC103269292</name>
</gene>
<feature type="coiled-coil region" evidence="3">
    <location>
        <begin position="24"/>
        <end position="51"/>
    </location>
</feature>
<evidence type="ECO:0000313" key="6">
    <source>
        <dbReference type="Proteomes" id="UP000189704"/>
    </source>
</evidence>
<dbReference type="SMART" id="SM01148">
    <property type="entry name" value="DUF1220"/>
    <property type="match status" value="1"/>
</dbReference>
<dbReference type="KEGG" id="csyr:103269292"/>
<dbReference type="InterPro" id="IPR010630">
    <property type="entry name" value="Olduvai_dom"/>
</dbReference>
<evidence type="ECO:0000313" key="7">
    <source>
        <dbReference type="RefSeq" id="XP_008065071.1"/>
    </source>
</evidence>
<evidence type="ECO:0000256" key="3">
    <source>
        <dbReference type="SAM" id="Coils"/>
    </source>
</evidence>
<proteinExistence type="inferred from homology"/>
<feature type="region of interest" description="Disordered" evidence="4">
    <location>
        <begin position="214"/>
        <end position="253"/>
    </location>
</feature>
<dbReference type="Proteomes" id="UP000189704">
    <property type="component" value="Unplaced"/>
</dbReference>
<dbReference type="PANTHER" id="PTHR14199:SF29">
    <property type="entry name" value="NEUROBLASTOMA BREAKPOINT FAMILY MEMBER 4-RELATED"/>
    <property type="match status" value="1"/>
</dbReference>
<protein>
    <submittedName>
        <fullName evidence="7">Neuroblastoma breakpoint family member 5</fullName>
    </submittedName>
</protein>
<dbReference type="AlphaFoldDB" id="A0A1U7UGT1"/>
<keyword evidence="6" id="KW-1185">Reference proteome</keyword>
<dbReference type="OrthoDB" id="9535081at2759"/>
<keyword evidence="1 3" id="KW-0175">Coiled coil</keyword>
<evidence type="ECO:0000256" key="4">
    <source>
        <dbReference type="SAM" id="MobiDB-lite"/>
    </source>
</evidence>
<dbReference type="PANTHER" id="PTHR14199">
    <property type="entry name" value="NEUROBLASTOMA BREAKPOINT FAMILY MEMBER 6-LIKE PROTEIN"/>
    <property type="match status" value="1"/>
</dbReference>
<feature type="domain" description="Olduvai" evidence="5">
    <location>
        <begin position="184"/>
        <end position="253"/>
    </location>
</feature>
<dbReference type="RefSeq" id="XP_008065071.1">
    <property type="nucleotide sequence ID" value="XM_008066880.1"/>
</dbReference>
<dbReference type="GeneID" id="103269292"/>
<organism evidence="6 7">
    <name type="scientific">Carlito syrichta</name>
    <name type="common">Philippine tarsier</name>
    <name type="synonym">Tarsius syrichta</name>
    <dbReference type="NCBI Taxonomy" id="1868482"/>
    <lineage>
        <taxon>Eukaryota</taxon>
        <taxon>Metazoa</taxon>
        <taxon>Chordata</taxon>
        <taxon>Craniata</taxon>
        <taxon>Vertebrata</taxon>
        <taxon>Euteleostomi</taxon>
        <taxon>Mammalia</taxon>
        <taxon>Eutheria</taxon>
        <taxon>Euarchontoglires</taxon>
        <taxon>Primates</taxon>
        <taxon>Haplorrhini</taxon>
        <taxon>Tarsiiformes</taxon>
        <taxon>Tarsiidae</taxon>
        <taxon>Carlito</taxon>
    </lineage>
</organism>
<dbReference type="Pfam" id="PF06758">
    <property type="entry name" value="Olduvai"/>
    <property type="match status" value="1"/>
</dbReference>
<dbReference type="InterPro" id="IPR055306">
    <property type="entry name" value="NBPF"/>
</dbReference>
<evidence type="ECO:0000256" key="2">
    <source>
        <dbReference type="ARBA" id="ARBA00038417"/>
    </source>
</evidence>
<feature type="non-terminal residue" evidence="7">
    <location>
        <position position="253"/>
    </location>
</feature>
<evidence type="ECO:0000256" key="1">
    <source>
        <dbReference type="ARBA" id="ARBA00023054"/>
    </source>
</evidence>
<comment type="similarity">
    <text evidence="2">Belongs to the NBPF family.</text>
</comment>
<accession>A0A1U7UGT1</accession>
<dbReference type="PROSITE" id="PS51316">
    <property type="entry name" value="ODV"/>
    <property type="match status" value="1"/>
</dbReference>
<reference evidence="7" key="1">
    <citation type="submission" date="2025-08" db="UniProtKB">
        <authorList>
            <consortium name="RefSeq"/>
        </authorList>
    </citation>
    <scope>IDENTIFICATION</scope>
</reference>